<reference evidence="2 3" key="1">
    <citation type="submission" date="2013-04" db="EMBL/GenBank/DDBJ databases">
        <title>The Genome Sequence of Parabacteroides gordonii DSM 23371.</title>
        <authorList>
            <consortium name="The Broad Institute Genomics Platform"/>
            <person name="Earl A."/>
            <person name="Ward D."/>
            <person name="Feldgarden M."/>
            <person name="Gevers D."/>
            <person name="Martens E."/>
            <person name="Sakamoto M."/>
            <person name="Benno Y."/>
            <person name="Suzuki N."/>
            <person name="Matsunaga N."/>
            <person name="Koshihara K."/>
            <person name="Seki M."/>
            <person name="Komiya H."/>
            <person name="Walker B."/>
            <person name="Young S."/>
            <person name="Zeng Q."/>
            <person name="Gargeya S."/>
            <person name="Fitzgerald M."/>
            <person name="Haas B."/>
            <person name="Abouelleil A."/>
            <person name="Allen A.W."/>
            <person name="Alvarado L."/>
            <person name="Arachchi H.M."/>
            <person name="Berlin A.M."/>
            <person name="Chapman S.B."/>
            <person name="Gainer-Dewar J."/>
            <person name="Goldberg J."/>
            <person name="Griggs A."/>
            <person name="Gujja S."/>
            <person name="Hansen M."/>
            <person name="Howarth C."/>
            <person name="Imamovic A."/>
            <person name="Ireland A."/>
            <person name="Larimer J."/>
            <person name="McCowan C."/>
            <person name="Murphy C."/>
            <person name="Pearson M."/>
            <person name="Poon T.W."/>
            <person name="Priest M."/>
            <person name="Roberts A."/>
            <person name="Saif S."/>
            <person name="Shea T."/>
            <person name="Sisk P."/>
            <person name="Sykes S."/>
            <person name="Wortman J."/>
            <person name="Nusbaum C."/>
            <person name="Birren B."/>
        </authorList>
    </citation>
    <scope>NUCLEOTIDE SEQUENCE [LARGE SCALE GENOMIC DNA]</scope>
    <source>
        <strain evidence="2 3">MS-1</strain>
    </source>
</reference>
<evidence type="ECO:0000313" key="2">
    <source>
        <dbReference type="EMBL" id="KKB60523.1"/>
    </source>
</evidence>
<keyword evidence="1" id="KW-1133">Transmembrane helix</keyword>
<accession>A0A0F5JRY4</accession>
<gene>
    <name evidence="2" type="ORF">HMPREF1536_00404</name>
</gene>
<dbReference type="EMBL" id="AQHW01000002">
    <property type="protein sequence ID" value="KKB60523.1"/>
    <property type="molecule type" value="Genomic_DNA"/>
</dbReference>
<dbReference type="AlphaFoldDB" id="A0A0F5JRY4"/>
<dbReference type="PATRIC" id="fig|1203610.3.peg.425"/>
<organism evidence="2 3">
    <name type="scientific">Parabacteroides gordonii MS-1 = DSM 23371</name>
    <dbReference type="NCBI Taxonomy" id="1203610"/>
    <lineage>
        <taxon>Bacteria</taxon>
        <taxon>Pseudomonadati</taxon>
        <taxon>Bacteroidota</taxon>
        <taxon>Bacteroidia</taxon>
        <taxon>Bacteroidales</taxon>
        <taxon>Tannerellaceae</taxon>
        <taxon>Parabacteroides</taxon>
    </lineage>
</organism>
<dbReference type="STRING" id="1203610.HMPREF1536_00404"/>
<keyword evidence="3" id="KW-1185">Reference proteome</keyword>
<feature type="transmembrane region" description="Helical" evidence="1">
    <location>
        <begin position="40"/>
        <end position="60"/>
    </location>
</feature>
<dbReference type="HOGENOM" id="CLU_2754212_0_0_10"/>
<keyword evidence="1" id="KW-0812">Transmembrane</keyword>
<proteinExistence type="predicted"/>
<sequence>MGLLKILRKIHLTATRSCARNQHQEHSCECDQKRNTMFHYLSLFLTTANVVMFFLFYIYYVEKNMPSNIN</sequence>
<evidence type="ECO:0000313" key="3">
    <source>
        <dbReference type="Proteomes" id="UP000033035"/>
    </source>
</evidence>
<dbReference type="Proteomes" id="UP000033035">
    <property type="component" value="Unassembled WGS sequence"/>
</dbReference>
<evidence type="ECO:0000256" key="1">
    <source>
        <dbReference type="SAM" id="Phobius"/>
    </source>
</evidence>
<keyword evidence="1" id="KW-0472">Membrane</keyword>
<comment type="caution">
    <text evidence="2">The sequence shown here is derived from an EMBL/GenBank/DDBJ whole genome shotgun (WGS) entry which is preliminary data.</text>
</comment>
<name>A0A0F5JRY4_9BACT</name>
<protein>
    <submittedName>
        <fullName evidence="2">Uncharacterized protein</fullName>
    </submittedName>
</protein>